<dbReference type="Proteomes" id="UP000800094">
    <property type="component" value="Unassembled WGS sequence"/>
</dbReference>
<dbReference type="EMBL" id="ML987209">
    <property type="protein sequence ID" value="KAF2242010.1"/>
    <property type="molecule type" value="Genomic_DNA"/>
</dbReference>
<dbReference type="GeneID" id="54580593"/>
<feature type="compositionally biased region" description="Low complexity" evidence="1">
    <location>
        <begin position="402"/>
        <end position="413"/>
    </location>
</feature>
<feature type="compositionally biased region" description="Polar residues" evidence="1">
    <location>
        <begin position="172"/>
        <end position="186"/>
    </location>
</feature>
<sequence>MPRKHIPNFPSVHAEGSVRRILNRKERVLVERWTSRRRYLAIDQALPQVLPQALLRPLDQALLQEVNKPSPEPRAKPSFDSHFKTSSTPPPRLHRPRLRRFSQLFLKTIRKPSRLFFYTSKRTPQALHSRPHKMSAPGRNPRYLAGRRVNDEREARSTTRAATRDPAGGRVTGTNSRDTAKASSSRAGPLPSEARILPTVEGTDDDTGGARAPTPASDVDVPHNLQEISDAIQQEAGLWAMVQDFPPTSDYDFDETGPSLRGRRHHKTLFLGEDASATVQAWARIKLFNDKPEEVEFLEYDIAAGRMSVVKDVSTLPLVYPFRVFGENTQNTKKKLTVLIRYIYRCARYIDSPFATDAIKTLKSVIRDVYANYQGQGGAARVPDMISPSIFPSRVQTREQQAPRAASPERASPNRQAPFRLDRELSRLVVTPVPALINRNGKRRVEVDEDEEQYEVWLRLEERREREEKSLQKRQKLLDKIDTEVATLQDRQNEILQMEAELLKGKDAVWLAEQQRKYKSRKSGAE</sequence>
<proteinExistence type="predicted"/>
<dbReference type="AlphaFoldDB" id="A0A6A6HXA7"/>
<feature type="compositionally biased region" description="Basic and acidic residues" evidence="1">
    <location>
        <begin position="148"/>
        <end position="157"/>
    </location>
</feature>
<evidence type="ECO:0000256" key="1">
    <source>
        <dbReference type="SAM" id="MobiDB-lite"/>
    </source>
</evidence>
<gene>
    <name evidence="2" type="ORF">BU26DRAFT_510949</name>
</gene>
<feature type="region of interest" description="Disordered" evidence="1">
    <location>
        <begin position="67"/>
        <end position="95"/>
    </location>
</feature>
<dbReference type="OrthoDB" id="3788551at2759"/>
<dbReference type="RefSeq" id="XP_033677014.1">
    <property type="nucleotide sequence ID" value="XM_033827263.1"/>
</dbReference>
<keyword evidence="3" id="KW-1185">Reference proteome</keyword>
<organism evidence="2 3">
    <name type="scientific">Trematosphaeria pertusa</name>
    <dbReference type="NCBI Taxonomy" id="390896"/>
    <lineage>
        <taxon>Eukaryota</taxon>
        <taxon>Fungi</taxon>
        <taxon>Dikarya</taxon>
        <taxon>Ascomycota</taxon>
        <taxon>Pezizomycotina</taxon>
        <taxon>Dothideomycetes</taxon>
        <taxon>Pleosporomycetidae</taxon>
        <taxon>Pleosporales</taxon>
        <taxon>Massarineae</taxon>
        <taxon>Trematosphaeriaceae</taxon>
        <taxon>Trematosphaeria</taxon>
    </lineage>
</organism>
<accession>A0A6A6HXA7</accession>
<feature type="compositionally biased region" description="Basic and acidic residues" evidence="1">
    <location>
        <begin position="71"/>
        <end position="83"/>
    </location>
</feature>
<name>A0A6A6HXA7_9PLEO</name>
<protein>
    <submittedName>
        <fullName evidence="2">Uncharacterized protein</fullName>
    </submittedName>
</protein>
<feature type="region of interest" description="Disordered" evidence="1">
    <location>
        <begin position="394"/>
        <end position="418"/>
    </location>
</feature>
<evidence type="ECO:0000313" key="2">
    <source>
        <dbReference type="EMBL" id="KAF2242010.1"/>
    </source>
</evidence>
<reference evidence="2" key="1">
    <citation type="journal article" date="2020" name="Stud. Mycol.">
        <title>101 Dothideomycetes genomes: a test case for predicting lifestyles and emergence of pathogens.</title>
        <authorList>
            <person name="Haridas S."/>
            <person name="Albert R."/>
            <person name="Binder M."/>
            <person name="Bloem J."/>
            <person name="Labutti K."/>
            <person name="Salamov A."/>
            <person name="Andreopoulos B."/>
            <person name="Baker S."/>
            <person name="Barry K."/>
            <person name="Bills G."/>
            <person name="Bluhm B."/>
            <person name="Cannon C."/>
            <person name="Castanera R."/>
            <person name="Culley D."/>
            <person name="Daum C."/>
            <person name="Ezra D."/>
            <person name="Gonzalez J."/>
            <person name="Henrissat B."/>
            <person name="Kuo A."/>
            <person name="Liang C."/>
            <person name="Lipzen A."/>
            <person name="Lutzoni F."/>
            <person name="Magnuson J."/>
            <person name="Mondo S."/>
            <person name="Nolan M."/>
            <person name="Ohm R."/>
            <person name="Pangilinan J."/>
            <person name="Park H.-J."/>
            <person name="Ramirez L."/>
            <person name="Alfaro M."/>
            <person name="Sun H."/>
            <person name="Tritt A."/>
            <person name="Yoshinaga Y."/>
            <person name="Zwiers L.-H."/>
            <person name="Turgeon B."/>
            <person name="Goodwin S."/>
            <person name="Spatafora J."/>
            <person name="Crous P."/>
            <person name="Grigoriev I."/>
        </authorList>
    </citation>
    <scope>NUCLEOTIDE SEQUENCE</scope>
    <source>
        <strain evidence="2">CBS 122368</strain>
    </source>
</reference>
<feature type="region of interest" description="Disordered" evidence="1">
    <location>
        <begin position="121"/>
        <end position="221"/>
    </location>
</feature>
<evidence type="ECO:0000313" key="3">
    <source>
        <dbReference type="Proteomes" id="UP000800094"/>
    </source>
</evidence>